<dbReference type="PROSITE" id="PS51186">
    <property type="entry name" value="GNAT"/>
    <property type="match status" value="1"/>
</dbReference>
<dbReference type="InterPro" id="IPR036890">
    <property type="entry name" value="HATPase_C_sf"/>
</dbReference>
<dbReference type="InterPro" id="IPR016181">
    <property type="entry name" value="Acyl_CoA_acyltransferase"/>
</dbReference>
<feature type="domain" description="N-acetyltransferase" evidence="1">
    <location>
        <begin position="165"/>
        <end position="320"/>
    </location>
</feature>
<dbReference type="SUPFAM" id="SSF55729">
    <property type="entry name" value="Acyl-CoA N-acyltransferases (Nat)"/>
    <property type="match status" value="1"/>
</dbReference>
<dbReference type="GO" id="GO:0016301">
    <property type="term" value="F:kinase activity"/>
    <property type="evidence" value="ECO:0007669"/>
    <property type="project" value="UniProtKB-KW"/>
</dbReference>
<dbReference type="RefSeq" id="WP_084274687.1">
    <property type="nucleotide sequence ID" value="NZ_AP026671.1"/>
</dbReference>
<dbReference type="CDD" id="cd04301">
    <property type="entry name" value="NAT_SF"/>
    <property type="match status" value="1"/>
</dbReference>
<keyword evidence="2" id="KW-0418">Kinase</keyword>
<dbReference type="Proteomes" id="UP000192602">
    <property type="component" value="Unassembled WGS sequence"/>
</dbReference>
<evidence type="ECO:0000313" key="2">
    <source>
        <dbReference type="EMBL" id="SMC08400.1"/>
    </source>
</evidence>
<protein>
    <submittedName>
        <fullName evidence="2">Anti-sigma regulatory factor (Ser/Thr protein kinase)</fullName>
    </submittedName>
</protein>
<dbReference type="InterPro" id="IPR003594">
    <property type="entry name" value="HATPase_dom"/>
</dbReference>
<keyword evidence="3" id="KW-1185">Reference proteome</keyword>
<dbReference type="InterPro" id="IPR000182">
    <property type="entry name" value="GNAT_dom"/>
</dbReference>
<organism evidence="2 3">
    <name type="scientific">Nitratiruptor tergarcus DSM 16512</name>
    <dbReference type="NCBI Taxonomy" id="1069081"/>
    <lineage>
        <taxon>Bacteria</taxon>
        <taxon>Pseudomonadati</taxon>
        <taxon>Campylobacterota</taxon>
        <taxon>Epsilonproteobacteria</taxon>
        <taxon>Nautiliales</taxon>
        <taxon>Nitratiruptoraceae</taxon>
        <taxon>Nitratiruptor</taxon>
    </lineage>
</organism>
<dbReference type="AlphaFoldDB" id="A0A1W1WQV0"/>
<reference evidence="3" key="1">
    <citation type="submission" date="2017-04" db="EMBL/GenBank/DDBJ databases">
        <authorList>
            <person name="Varghese N."/>
            <person name="Submissions S."/>
        </authorList>
    </citation>
    <scope>NUCLEOTIDE SEQUENCE [LARGE SCALE GENOMIC DNA]</scope>
    <source>
        <strain evidence="3">DSM 16512</strain>
    </source>
</reference>
<dbReference type="STRING" id="1069081.SAMN05660197_0150"/>
<dbReference type="Pfam" id="PF13581">
    <property type="entry name" value="HATPase_c_2"/>
    <property type="match status" value="1"/>
</dbReference>
<dbReference type="EMBL" id="FWWZ01000001">
    <property type="protein sequence ID" value="SMC08400.1"/>
    <property type="molecule type" value="Genomic_DNA"/>
</dbReference>
<dbReference type="Pfam" id="PF00583">
    <property type="entry name" value="Acetyltransf_1"/>
    <property type="match status" value="1"/>
</dbReference>
<dbReference type="Gene3D" id="3.40.630.30">
    <property type="match status" value="1"/>
</dbReference>
<dbReference type="OrthoDB" id="9792240at2"/>
<dbReference type="SUPFAM" id="SSF55874">
    <property type="entry name" value="ATPase domain of HSP90 chaperone/DNA topoisomerase II/histidine kinase"/>
    <property type="match status" value="1"/>
</dbReference>
<evidence type="ECO:0000259" key="1">
    <source>
        <dbReference type="PROSITE" id="PS51186"/>
    </source>
</evidence>
<dbReference type="GO" id="GO:0016747">
    <property type="term" value="F:acyltransferase activity, transferring groups other than amino-acyl groups"/>
    <property type="evidence" value="ECO:0007669"/>
    <property type="project" value="InterPro"/>
</dbReference>
<proteinExistence type="predicted"/>
<accession>A0A1W1WQV0</accession>
<keyword evidence="2" id="KW-0808">Transferase</keyword>
<sequence>MKNRFFIKTYNDIEFFKPVRSFLAELCAIVSFPKKETDELIEAVWELFENAVEHAYEKDEEGIIEIECEIFHNGIKIDVRDEGLPFDPKILGQVPLDLKEKNKGLNRVYLLVDSLKYFNLGLHGKKFSVIKYAPLHLRLKEDVGFYSDIGDDLDQTTKEHIKERLIVRSFQEGDEVGIARLIYKNYGYTYFKDIFYFPEKIVQKERSGAIHSIVAQIDDKIVGHFALVMVPNSNTAEIGIAVVDPNFKGMGIMKVMFEKLIQKAKELGLSALFGEAVTFHPYSQRANARFGFAPTALQLGEVHQMVRLKGHKYPFRDTRGATVVEYLVFKRTLRKIFIPKRYQEWIKKSYELCNVPFEIAEGGETKEKIAIEHNATFNITAIVIDGAGINFEERVTAIFEEAVKKHPDMVYADICLQSVANIDKVVEALRKLGFFYCGVLFLRRQEKDYLRMQLELAENIEEQNIVCYSDFCKELHRFILEDKKKI</sequence>
<dbReference type="CDD" id="cd16936">
    <property type="entry name" value="HATPase_RsbW-like"/>
    <property type="match status" value="1"/>
</dbReference>
<evidence type="ECO:0000313" key="3">
    <source>
        <dbReference type="Proteomes" id="UP000192602"/>
    </source>
</evidence>
<name>A0A1W1WQV0_9BACT</name>
<gene>
    <name evidence="2" type="ORF">SAMN05660197_0150</name>
</gene>
<dbReference type="Gene3D" id="3.30.565.10">
    <property type="entry name" value="Histidine kinase-like ATPase, C-terminal domain"/>
    <property type="match status" value="1"/>
</dbReference>